<evidence type="ECO:0000256" key="1">
    <source>
        <dbReference type="SAM" id="Phobius"/>
    </source>
</evidence>
<keyword evidence="1" id="KW-0812">Transmembrane</keyword>
<dbReference type="AlphaFoldDB" id="A0AA86R568"/>
<evidence type="ECO:0000313" key="2">
    <source>
        <dbReference type="EMBL" id="CAI9966079.1"/>
    </source>
</evidence>
<feature type="transmembrane region" description="Helical" evidence="1">
    <location>
        <begin position="559"/>
        <end position="582"/>
    </location>
</feature>
<organism evidence="2">
    <name type="scientific">Hexamita inflata</name>
    <dbReference type="NCBI Taxonomy" id="28002"/>
    <lineage>
        <taxon>Eukaryota</taxon>
        <taxon>Metamonada</taxon>
        <taxon>Diplomonadida</taxon>
        <taxon>Hexamitidae</taxon>
        <taxon>Hexamitinae</taxon>
        <taxon>Hexamita</taxon>
    </lineage>
</organism>
<protein>
    <recommendedName>
        <fullName evidence="5">Transmembrane protein</fullName>
    </recommendedName>
</protein>
<name>A0AA86R568_9EUKA</name>
<sequence length="587" mass="66926">MSVLMRRENTLIIEPGSDISKIQIINFILLPNSKKHFEGPPLYQALIQQTFKNCFSPKSYISGNIQTNQLTLNLIPFDHIDQVLEYNQCKTALDKMNVQILLHFDGVSFPKIGQDDVSFTYIYNQLIKVVFTLTPADYTSIITKSTAMYELRYDLDYVIVNGSIKTIEHTKYNGTGCFKSIALSYTIYNDIDILVDPNNCDVNFATGVSIFYEFEKDGQNIAIPILPCSLNCIEGVYNGSTSLFNQVKTYRLRKTVLNQDLFSQFYESYVSNRLITISLNFEFTKSGVVQKITEFIKNKTAVDTWGCKTNDQPTASFYGLQLYSQLNKDGLLIQVRDVMKNKMLCSTGTATKVRVDHYMKQGDEVDRRQFNTTLTDFNEMMGVSFASDAAYTNFRSNIFIMNQTYSTIVVSYLDDSNTILYELTSYSLALIGCIDKQFLNVYDKDKICFNIQFEQSAACQVQYNPASGRNSLSVSYLNDEKIQTLIGYYDFQVPVNYSLFDQQICFNCQQYQTGMVQGTCAENVKLVKTALKRHKVTVHYINLYDQIQTENVIAQYSNIYVPLVVSAVSVFVLSTVGVIVLFKRTIQ</sequence>
<dbReference type="Proteomes" id="UP001642409">
    <property type="component" value="Unassembled WGS sequence"/>
</dbReference>
<accession>A0AA86R568</accession>
<keyword evidence="1" id="KW-0472">Membrane</keyword>
<evidence type="ECO:0000313" key="4">
    <source>
        <dbReference type="Proteomes" id="UP001642409"/>
    </source>
</evidence>
<keyword evidence="1" id="KW-1133">Transmembrane helix</keyword>
<dbReference type="EMBL" id="CAXDID020000059">
    <property type="protein sequence ID" value="CAL6009325.1"/>
    <property type="molecule type" value="Genomic_DNA"/>
</dbReference>
<reference evidence="3 4" key="2">
    <citation type="submission" date="2024-07" db="EMBL/GenBank/DDBJ databases">
        <authorList>
            <person name="Akdeniz Z."/>
        </authorList>
    </citation>
    <scope>NUCLEOTIDE SEQUENCE [LARGE SCALE GENOMIC DNA]</scope>
</reference>
<evidence type="ECO:0000313" key="3">
    <source>
        <dbReference type="EMBL" id="CAL6009325.1"/>
    </source>
</evidence>
<reference evidence="2" key="1">
    <citation type="submission" date="2023-06" db="EMBL/GenBank/DDBJ databases">
        <authorList>
            <person name="Kurt Z."/>
        </authorList>
    </citation>
    <scope>NUCLEOTIDE SEQUENCE</scope>
</reference>
<gene>
    <name evidence="3" type="ORF">HINF_LOCUS21546</name>
    <name evidence="2" type="ORF">HINF_LOCUS53724</name>
</gene>
<proteinExistence type="predicted"/>
<keyword evidence="4" id="KW-1185">Reference proteome</keyword>
<comment type="caution">
    <text evidence="2">The sequence shown here is derived from an EMBL/GenBank/DDBJ whole genome shotgun (WGS) entry which is preliminary data.</text>
</comment>
<dbReference type="EMBL" id="CATOUU010000998">
    <property type="protein sequence ID" value="CAI9966079.1"/>
    <property type="molecule type" value="Genomic_DNA"/>
</dbReference>
<evidence type="ECO:0008006" key="5">
    <source>
        <dbReference type="Google" id="ProtNLM"/>
    </source>
</evidence>